<accession>A0A167SG60</accession>
<sequence>MFTAQCYCSYTNPRTTASTHLSFIDMKLVALLTTPTLAGLTRASSDLRVMTPAYLATCEHTLLVWEGGEVPYFPAVLPGGRVEAAPVS</sequence>
<proteinExistence type="predicted"/>
<keyword evidence="2" id="KW-1185">Reference proteome</keyword>
<gene>
    <name evidence="1" type="ORF">CALVIDRAFT_594560</name>
</gene>
<reference evidence="1 2" key="1">
    <citation type="journal article" date="2016" name="Mol. Biol. Evol.">
        <title>Comparative Genomics of Early-Diverging Mushroom-Forming Fungi Provides Insights into the Origins of Lignocellulose Decay Capabilities.</title>
        <authorList>
            <person name="Nagy L.G."/>
            <person name="Riley R."/>
            <person name="Tritt A."/>
            <person name="Adam C."/>
            <person name="Daum C."/>
            <person name="Floudas D."/>
            <person name="Sun H."/>
            <person name="Yadav J.S."/>
            <person name="Pangilinan J."/>
            <person name="Larsson K.H."/>
            <person name="Matsuura K."/>
            <person name="Barry K."/>
            <person name="Labutti K."/>
            <person name="Kuo R."/>
            <person name="Ohm R.A."/>
            <person name="Bhattacharya S.S."/>
            <person name="Shirouzu T."/>
            <person name="Yoshinaga Y."/>
            <person name="Martin F.M."/>
            <person name="Grigoriev I.V."/>
            <person name="Hibbett D.S."/>
        </authorList>
    </citation>
    <scope>NUCLEOTIDE SEQUENCE [LARGE SCALE GENOMIC DNA]</scope>
    <source>
        <strain evidence="1 2">TUFC12733</strain>
    </source>
</reference>
<dbReference type="EMBL" id="KV417266">
    <property type="protein sequence ID" value="KZP01888.1"/>
    <property type="molecule type" value="Genomic_DNA"/>
</dbReference>
<dbReference type="AlphaFoldDB" id="A0A167SG60"/>
<organism evidence="1 2">
    <name type="scientific">Calocera viscosa (strain TUFC12733)</name>
    <dbReference type="NCBI Taxonomy" id="1330018"/>
    <lineage>
        <taxon>Eukaryota</taxon>
        <taxon>Fungi</taxon>
        <taxon>Dikarya</taxon>
        <taxon>Basidiomycota</taxon>
        <taxon>Agaricomycotina</taxon>
        <taxon>Dacrymycetes</taxon>
        <taxon>Dacrymycetales</taxon>
        <taxon>Dacrymycetaceae</taxon>
        <taxon>Calocera</taxon>
    </lineage>
</organism>
<evidence type="ECO:0000313" key="2">
    <source>
        <dbReference type="Proteomes" id="UP000076738"/>
    </source>
</evidence>
<protein>
    <submittedName>
        <fullName evidence="1">Uncharacterized protein</fullName>
    </submittedName>
</protein>
<name>A0A167SG60_CALVF</name>
<evidence type="ECO:0000313" key="1">
    <source>
        <dbReference type="EMBL" id="KZP01888.1"/>
    </source>
</evidence>
<dbReference type="Proteomes" id="UP000076738">
    <property type="component" value="Unassembled WGS sequence"/>
</dbReference>